<proteinExistence type="predicted"/>
<keyword evidence="2" id="KW-1185">Reference proteome</keyword>
<dbReference type="EMBL" id="CAJJDP010000090">
    <property type="protein sequence ID" value="CAD8187918.1"/>
    <property type="molecule type" value="Genomic_DNA"/>
</dbReference>
<evidence type="ECO:0000313" key="2">
    <source>
        <dbReference type="Proteomes" id="UP000683925"/>
    </source>
</evidence>
<protein>
    <submittedName>
        <fullName evidence="1">Uncharacterized protein</fullName>
    </submittedName>
</protein>
<dbReference type="Proteomes" id="UP000683925">
    <property type="component" value="Unassembled WGS sequence"/>
</dbReference>
<accession>A0A8S1WCB0</accession>
<name>A0A8S1WCB0_PAROT</name>
<reference evidence="1" key="1">
    <citation type="submission" date="2021-01" db="EMBL/GenBank/DDBJ databases">
        <authorList>
            <consortium name="Genoscope - CEA"/>
            <person name="William W."/>
        </authorList>
    </citation>
    <scope>NUCLEOTIDE SEQUENCE</scope>
</reference>
<evidence type="ECO:0000313" key="1">
    <source>
        <dbReference type="EMBL" id="CAD8187918.1"/>
    </source>
</evidence>
<organism evidence="1 2">
    <name type="scientific">Paramecium octaurelia</name>
    <dbReference type="NCBI Taxonomy" id="43137"/>
    <lineage>
        <taxon>Eukaryota</taxon>
        <taxon>Sar</taxon>
        <taxon>Alveolata</taxon>
        <taxon>Ciliophora</taxon>
        <taxon>Intramacronucleata</taxon>
        <taxon>Oligohymenophorea</taxon>
        <taxon>Peniculida</taxon>
        <taxon>Parameciidae</taxon>
        <taxon>Paramecium</taxon>
    </lineage>
</organism>
<gene>
    <name evidence="1" type="ORF">POCTA_138.1.T0910134</name>
</gene>
<comment type="caution">
    <text evidence="1">The sequence shown here is derived from an EMBL/GenBank/DDBJ whole genome shotgun (WGS) entry which is preliminary data.</text>
</comment>
<sequence>MINNLFDHLQQEIREGSEDSTTIQITIQFHQCNTQMQPFMNLLNQKQSFEYFLQLNCHLQIGKKISKIFKYMLWTLYKNQPSKDLKKNLNPRTLQDIGKLNHVSRTNSRLEQMQLEINTNLLNKNISKGQSLDGKQDNQLERKCGMRIIVVTFKVFQKMYFKQGYFPLIKSKLSYLFSQILRWKMLQFVFNANATVNQNVNI</sequence>
<dbReference type="AlphaFoldDB" id="A0A8S1WCB0"/>